<evidence type="ECO:0000313" key="1">
    <source>
        <dbReference type="EMBL" id="OAF71060.1"/>
    </source>
</evidence>
<protein>
    <submittedName>
        <fullName evidence="1">Uncharacterized protein</fullName>
    </submittedName>
</protein>
<dbReference type="Proteomes" id="UP000078046">
    <property type="component" value="Unassembled WGS sequence"/>
</dbReference>
<gene>
    <name evidence="1" type="ORF">A3Q56_01189</name>
</gene>
<keyword evidence="2" id="KW-1185">Reference proteome</keyword>
<accession>A0A177BA63</accession>
<evidence type="ECO:0000313" key="2">
    <source>
        <dbReference type="Proteomes" id="UP000078046"/>
    </source>
</evidence>
<sequence length="73" mass="8663">MSECSTLYIDSGLDEQFENDKIIIDTSVIKTTPNQFIHSLQIVEKFLYEKEKWNIIDIKLIQYLNDHITSNRK</sequence>
<reference evidence="1 2" key="1">
    <citation type="submission" date="2016-04" db="EMBL/GenBank/DDBJ databases">
        <title>The genome of Intoshia linei affirms orthonectids as highly simplified spiralians.</title>
        <authorList>
            <person name="Mikhailov K.V."/>
            <person name="Slusarev G.S."/>
            <person name="Nikitin M.A."/>
            <person name="Logacheva M.D."/>
            <person name="Penin A."/>
            <person name="Aleoshin V."/>
            <person name="Panchin Y.V."/>
        </authorList>
    </citation>
    <scope>NUCLEOTIDE SEQUENCE [LARGE SCALE GENOMIC DNA]</scope>
    <source>
        <strain evidence="1">Intl2013</strain>
        <tissue evidence="1">Whole animal</tissue>
    </source>
</reference>
<proteinExistence type="predicted"/>
<dbReference type="AlphaFoldDB" id="A0A177BA63"/>
<comment type="caution">
    <text evidence="1">The sequence shown here is derived from an EMBL/GenBank/DDBJ whole genome shotgun (WGS) entry which is preliminary data.</text>
</comment>
<organism evidence="1 2">
    <name type="scientific">Intoshia linei</name>
    <dbReference type="NCBI Taxonomy" id="1819745"/>
    <lineage>
        <taxon>Eukaryota</taxon>
        <taxon>Metazoa</taxon>
        <taxon>Spiralia</taxon>
        <taxon>Lophotrochozoa</taxon>
        <taxon>Mesozoa</taxon>
        <taxon>Orthonectida</taxon>
        <taxon>Rhopaluridae</taxon>
        <taxon>Intoshia</taxon>
    </lineage>
</organism>
<dbReference type="EMBL" id="LWCA01000084">
    <property type="protein sequence ID" value="OAF71060.1"/>
    <property type="molecule type" value="Genomic_DNA"/>
</dbReference>
<name>A0A177BA63_9BILA</name>